<proteinExistence type="predicted"/>
<dbReference type="PROSITE" id="PS51257">
    <property type="entry name" value="PROKAR_LIPOPROTEIN"/>
    <property type="match status" value="1"/>
</dbReference>
<comment type="caution">
    <text evidence="2">The sequence shown here is derived from an EMBL/GenBank/DDBJ whole genome shotgun (WGS) entry which is preliminary data.</text>
</comment>
<name>A0A3N4W0I3_9PAST</name>
<reference evidence="2 3" key="1">
    <citation type="submission" date="2018-11" db="EMBL/GenBank/DDBJ databases">
        <title>Genomic Encyclopedia of Type Strains, Phase IV (KMG-IV): sequencing the most valuable type-strain genomes for metagenomic binning, comparative biology and taxonomic classification.</title>
        <authorList>
            <person name="Goeker M."/>
        </authorList>
    </citation>
    <scope>NUCLEOTIDE SEQUENCE [LARGE SCALE GENOMIC DNA]</scope>
    <source>
        <strain evidence="2 3">DSM 27238</strain>
    </source>
</reference>
<evidence type="ECO:0000256" key="1">
    <source>
        <dbReference type="SAM" id="SignalP"/>
    </source>
</evidence>
<organism evidence="2 3">
    <name type="scientific">Vespertiliibacter pulmonis</name>
    <dbReference type="NCBI Taxonomy" id="1443036"/>
    <lineage>
        <taxon>Bacteria</taxon>
        <taxon>Pseudomonadati</taxon>
        <taxon>Pseudomonadota</taxon>
        <taxon>Gammaproteobacteria</taxon>
        <taxon>Pasteurellales</taxon>
        <taxon>Pasteurellaceae</taxon>
        <taxon>Vespertiliibacter</taxon>
    </lineage>
</organism>
<keyword evidence="1" id="KW-0732">Signal</keyword>
<evidence type="ECO:0008006" key="4">
    <source>
        <dbReference type="Google" id="ProtNLM"/>
    </source>
</evidence>
<sequence>MIRLFMLVIFSAFVTACVNRPVDFSLPDIVQFDGQRYQKITDNRLDEMRQLLYLPSDGAKDPENWQQGILFFLDKNTIHKSLEKRLTLREKLFEKQSNLQKKLVIEDGELRSQIIYPPTDRFHNIQLELSRGRNLPCGFGQIQFSNKRSITAENLTKNSVDLTADQLEIAQLAEKFILFPWLIECK</sequence>
<evidence type="ECO:0000313" key="3">
    <source>
        <dbReference type="Proteomes" id="UP000281691"/>
    </source>
</evidence>
<dbReference type="AlphaFoldDB" id="A0A3N4W0I3"/>
<dbReference type="Proteomes" id="UP000281691">
    <property type="component" value="Unassembled WGS sequence"/>
</dbReference>
<gene>
    <name evidence="2" type="ORF">EDC46_0224</name>
</gene>
<keyword evidence="3" id="KW-1185">Reference proteome</keyword>
<dbReference type="EMBL" id="RKQP01000001">
    <property type="protein sequence ID" value="RPE85839.1"/>
    <property type="molecule type" value="Genomic_DNA"/>
</dbReference>
<feature type="chain" id="PRO_5018072908" description="ABC transporter ATPase" evidence="1">
    <location>
        <begin position="17"/>
        <end position="186"/>
    </location>
</feature>
<dbReference type="RefSeq" id="WP_237306880.1">
    <property type="nucleotide sequence ID" value="NZ_CP016615.1"/>
</dbReference>
<accession>A0A3N4W0I3</accession>
<protein>
    <recommendedName>
        <fullName evidence="4">ABC transporter ATPase</fullName>
    </recommendedName>
</protein>
<evidence type="ECO:0000313" key="2">
    <source>
        <dbReference type="EMBL" id="RPE85839.1"/>
    </source>
</evidence>
<feature type="signal peptide" evidence="1">
    <location>
        <begin position="1"/>
        <end position="16"/>
    </location>
</feature>